<dbReference type="PANTHER" id="PTHR24286:SF24">
    <property type="entry name" value="LANOSTEROL 14-ALPHA DEMETHYLASE"/>
    <property type="match status" value="1"/>
</dbReference>
<dbReference type="STRING" id="200904.GCA_900168775_01795"/>
<comment type="similarity">
    <text evidence="2">Belongs to the cytochrome P450 family.</text>
</comment>
<gene>
    <name evidence="9" type="ORF">DES48_101315</name>
</gene>
<dbReference type="AlphaFoldDB" id="A0A366EGQ4"/>
<keyword evidence="3 8" id="KW-0349">Heme</keyword>
<evidence type="ECO:0000313" key="9">
    <source>
        <dbReference type="EMBL" id="RBP01577.1"/>
    </source>
</evidence>
<sequence length="415" mass="48368">MTMIKKMPKESGIDHTLALLKEGYPFLFNRRQEVDSTIFKTRILGQQAIALSGKEAASLFYDNEKFRRSDAAPKRIQKTLFGEGGVQSLDGEAHHHRKAMFMTLMSRDGLNEMYEIIDKELTAANQNWKKENHIVLDKEIQKLLTKAACQWVGVPLPDKEINQRTEQLADMFESAASIGPKHWKGRKSRKNGEEWIISLVRQVRNNEMAVDEDRALYTFSWHRDLDGNLLNEKIVAVELLNLLRPIVAISAYINFLVLALYEHPEERENLKNTDNENRFEWFCQEVRRYYPFFPFAAARVKRDFIWNGFTFKEGTLTLLDLYGTNHDPNEWSEPNQFKPDRFQEWKGSPFDFIPQGGGEFNLGHRCAGEWMTLGVMKRCLSFFVHMDFELPEQDLSYSMTEMPSKPKSKIIMQVH</sequence>
<comment type="cofactor">
    <cofactor evidence="1 8">
        <name>heme</name>
        <dbReference type="ChEBI" id="CHEBI:30413"/>
    </cofactor>
</comment>
<protein>
    <submittedName>
        <fullName evidence="9">Fatty-acid peroxygenase</fullName>
    </submittedName>
</protein>
<evidence type="ECO:0000256" key="8">
    <source>
        <dbReference type="PIRSR" id="PIRSR602401-1"/>
    </source>
</evidence>
<organism evidence="9 10">
    <name type="scientific">Paraliobacillus ryukyuensis</name>
    <dbReference type="NCBI Taxonomy" id="200904"/>
    <lineage>
        <taxon>Bacteria</taxon>
        <taxon>Bacillati</taxon>
        <taxon>Bacillota</taxon>
        <taxon>Bacilli</taxon>
        <taxon>Bacillales</taxon>
        <taxon>Bacillaceae</taxon>
        <taxon>Paraliobacillus</taxon>
    </lineage>
</organism>
<dbReference type="RefSeq" id="WP_245911254.1">
    <property type="nucleotide sequence ID" value="NZ_BAABQN010000001.1"/>
</dbReference>
<keyword evidence="6 8" id="KW-0408">Iron</keyword>
<dbReference type="GO" id="GO:0004497">
    <property type="term" value="F:monooxygenase activity"/>
    <property type="evidence" value="ECO:0007669"/>
    <property type="project" value="UniProtKB-KW"/>
</dbReference>
<evidence type="ECO:0000256" key="7">
    <source>
        <dbReference type="ARBA" id="ARBA00023033"/>
    </source>
</evidence>
<dbReference type="GO" id="GO:0016125">
    <property type="term" value="P:sterol metabolic process"/>
    <property type="evidence" value="ECO:0007669"/>
    <property type="project" value="TreeGrafter"/>
</dbReference>
<dbReference type="Pfam" id="PF00067">
    <property type="entry name" value="p450"/>
    <property type="match status" value="1"/>
</dbReference>
<evidence type="ECO:0000256" key="6">
    <source>
        <dbReference type="ARBA" id="ARBA00023004"/>
    </source>
</evidence>
<dbReference type="GO" id="GO:0005506">
    <property type="term" value="F:iron ion binding"/>
    <property type="evidence" value="ECO:0007669"/>
    <property type="project" value="InterPro"/>
</dbReference>
<dbReference type="InterPro" id="IPR002401">
    <property type="entry name" value="Cyt_P450_E_grp-I"/>
</dbReference>
<dbReference type="InterPro" id="IPR036396">
    <property type="entry name" value="Cyt_P450_sf"/>
</dbReference>
<proteinExistence type="inferred from homology"/>
<keyword evidence="7" id="KW-0503">Monooxygenase</keyword>
<evidence type="ECO:0000256" key="3">
    <source>
        <dbReference type="ARBA" id="ARBA00022617"/>
    </source>
</evidence>
<name>A0A366EGQ4_9BACI</name>
<accession>A0A366EGQ4</accession>
<feature type="binding site" description="axial binding residue" evidence="8">
    <location>
        <position position="366"/>
    </location>
    <ligand>
        <name>heme</name>
        <dbReference type="ChEBI" id="CHEBI:30413"/>
    </ligand>
    <ligandPart>
        <name>Fe</name>
        <dbReference type="ChEBI" id="CHEBI:18248"/>
    </ligandPart>
</feature>
<dbReference type="InterPro" id="IPR001128">
    <property type="entry name" value="Cyt_P450"/>
</dbReference>
<comment type="caution">
    <text evidence="9">The sequence shown here is derived from an EMBL/GenBank/DDBJ whole genome shotgun (WGS) entry which is preliminary data.</text>
</comment>
<dbReference type="GO" id="GO:0020037">
    <property type="term" value="F:heme binding"/>
    <property type="evidence" value="ECO:0007669"/>
    <property type="project" value="InterPro"/>
</dbReference>
<evidence type="ECO:0000256" key="4">
    <source>
        <dbReference type="ARBA" id="ARBA00022723"/>
    </source>
</evidence>
<dbReference type="Gene3D" id="1.10.630.10">
    <property type="entry name" value="Cytochrome P450"/>
    <property type="match status" value="1"/>
</dbReference>
<reference evidence="9 10" key="1">
    <citation type="submission" date="2018-06" db="EMBL/GenBank/DDBJ databases">
        <title>Genomic Encyclopedia of Type Strains, Phase IV (KMG-IV): sequencing the most valuable type-strain genomes for metagenomic binning, comparative biology and taxonomic classification.</title>
        <authorList>
            <person name="Goeker M."/>
        </authorList>
    </citation>
    <scope>NUCLEOTIDE SEQUENCE [LARGE SCALE GENOMIC DNA]</scope>
    <source>
        <strain evidence="9 10">DSM 15140</strain>
    </source>
</reference>
<keyword evidence="5" id="KW-0560">Oxidoreductase</keyword>
<evidence type="ECO:0000256" key="1">
    <source>
        <dbReference type="ARBA" id="ARBA00001971"/>
    </source>
</evidence>
<keyword evidence="4 8" id="KW-0479">Metal-binding</keyword>
<dbReference type="GO" id="GO:0016705">
    <property type="term" value="F:oxidoreductase activity, acting on paired donors, with incorporation or reduction of molecular oxygen"/>
    <property type="evidence" value="ECO:0007669"/>
    <property type="project" value="InterPro"/>
</dbReference>
<dbReference type="Proteomes" id="UP000252254">
    <property type="component" value="Unassembled WGS sequence"/>
</dbReference>
<evidence type="ECO:0000313" key="10">
    <source>
        <dbReference type="Proteomes" id="UP000252254"/>
    </source>
</evidence>
<dbReference type="CDD" id="cd11067">
    <property type="entry name" value="CYP152"/>
    <property type="match status" value="1"/>
</dbReference>
<keyword evidence="10" id="KW-1185">Reference proteome</keyword>
<dbReference type="PRINTS" id="PR00463">
    <property type="entry name" value="EP450I"/>
</dbReference>
<evidence type="ECO:0000256" key="2">
    <source>
        <dbReference type="ARBA" id="ARBA00010617"/>
    </source>
</evidence>
<dbReference type="SUPFAM" id="SSF48264">
    <property type="entry name" value="Cytochrome P450"/>
    <property type="match status" value="1"/>
</dbReference>
<dbReference type="EMBL" id="QNRI01000001">
    <property type="protein sequence ID" value="RBP01577.1"/>
    <property type="molecule type" value="Genomic_DNA"/>
</dbReference>
<evidence type="ECO:0000256" key="5">
    <source>
        <dbReference type="ARBA" id="ARBA00023002"/>
    </source>
</evidence>
<dbReference type="PANTHER" id="PTHR24286">
    <property type="entry name" value="CYTOCHROME P450 26"/>
    <property type="match status" value="1"/>
</dbReference>